<dbReference type="RefSeq" id="WP_081128276.1">
    <property type="nucleotide sequence ID" value="NZ_DAHXOC010000013.1"/>
</dbReference>
<keyword evidence="2" id="KW-1185">Reference proteome</keyword>
<protein>
    <recommendedName>
        <fullName evidence="3">Xcc1710-like domain-containing protein</fullName>
    </recommendedName>
</protein>
<evidence type="ECO:0008006" key="3">
    <source>
        <dbReference type="Google" id="ProtNLM"/>
    </source>
</evidence>
<dbReference type="OrthoDB" id="9800373at2"/>
<reference evidence="1 2" key="1">
    <citation type="submission" date="2017-02" db="EMBL/GenBank/DDBJ databases">
        <title>Whole genome sequencing of Metallibacterium scheffleri DSM 24874 (T).</title>
        <authorList>
            <person name="Kumar S."/>
            <person name="Patil P."/>
            <person name="Patil P.B."/>
        </authorList>
    </citation>
    <scope>NUCLEOTIDE SEQUENCE [LARGE SCALE GENOMIC DNA]</scope>
    <source>
        <strain evidence="1 2">DSM 24874</strain>
    </source>
</reference>
<dbReference type="STRING" id="993689.GCA_002077135_02576"/>
<dbReference type="AlphaFoldDB" id="A0A4V3UT23"/>
<dbReference type="Pfam" id="PF04430">
    <property type="entry name" value="DUF498"/>
    <property type="match status" value="1"/>
</dbReference>
<dbReference type="PANTHER" id="PTHR21192">
    <property type="entry name" value="NUCLEAR PROTEIN E3-3"/>
    <property type="match status" value="1"/>
</dbReference>
<organism evidence="1 2">
    <name type="scientific">Metallibacterium scheffleri</name>
    <dbReference type="NCBI Taxonomy" id="993689"/>
    <lineage>
        <taxon>Bacteria</taxon>
        <taxon>Pseudomonadati</taxon>
        <taxon>Pseudomonadota</taxon>
        <taxon>Gammaproteobacteria</taxon>
        <taxon>Lysobacterales</taxon>
        <taxon>Rhodanobacteraceae</taxon>
        <taxon>Metallibacterium</taxon>
    </lineage>
</organism>
<evidence type="ECO:0000313" key="2">
    <source>
        <dbReference type="Proteomes" id="UP000307749"/>
    </source>
</evidence>
<dbReference type="PANTHER" id="PTHR21192:SF2">
    <property type="entry name" value="NADH DEHYDROGENASE [UBIQUINONE] 1 ALPHA SUBCOMPLEX ASSEMBLY FACTOR 3"/>
    <property type="match status" value="1"/>
</dbReference>
<dbReference type="Gene3D" id="3.40.1230.10">
    <property type="entry name" value="MTH938-like"/>
    <property type="match status" value="1"/>
</dbReference>
<gene>
    <name evidence="1" type="ORF">B1806_12235</name>
</gene>
<proteinExistence type="predicted"/>
<dbReference type="InterPro" id="IPR007523">
    <property type="entry name" value="NDUFAF3/AAMDC"/>
</dbReference>
<name>A0A4V3UT23_9GAMM</name>
<accession>A0A4V3UT23</accession>
<dbReference type="InterPro" id="IPR036748">
    <property type="entry name" value="MTH938-like_sf"/>
</dbReference>
<sequence>MELSLQRPGNWLYVRHVGADSITVVDRELRQSFLLCRDQAVENWPVRDVAALLPEHWDAVLALQPEVVLLGTGAQQRFPQPTTLATLLQRGIGCEVMHNAACARTYTVLSDEGRRVVAAFILPG</sequence>
<dbReference type="EMBL" id="MWQO01000043">
    <property type="protein sequence ID" value="THD09031.1"/>
    <property type="molecule type" value="Genomic_DNA"/>
</dbReference>
<dbReference type="SUPFAM" id="SSF64076">
    <property type="entry name" value="MTH938-like"/>
    <property type="match status" value="1"/>
</dbReference>
<comment type="caution">
    <text evidence="1">The sequence shown here is derived from an EMBL/GenBank/DDBJ whole genome shotgun (WGS) entry which is preliminary data.</text>
</comment>
<dbReference type="Proteomes" id="UP000307749">
    <property type="component" value="Unassembled WGS sequence"/>
</dbReference>
<dbReference type="CDD" id="cd05560">
    <property type="entry name" value="Xcc1710_like"/>
    <property type="match status" value="1"/>
</dbReference>
<evidence type="ECO:0000313" key="1">
    <source>
        <dbReference type="EMBL" id="THD09031.1"/>
    </source>
</evidence>